<dbReference type="PROSITE" id="PS50111">
    <property type="entry name" value="CHEMOTAXIS_TRANSDUC_2"/>
    <property type="match status" value="1"/>
</dbReference>
<dbReference type="Pfam" id="PF08495">
    <property type="entry name" value="FIST"/>
    <property type="match status" value="1"/>
</dbReference>
<dbReference type="RefSeq" id="WP_074570503.1">
    <property type="nucleotide sequence ID" value="NZ_FNJQ01000001.1"/>
</dbReference>
<gene>
    <name evidence="4" type="ORF">SAMN05216366_10124</name>
</gene>
<dbReference type="InterPro" id="IPR004089">
    <property type="entry name" value="MCPsignal_dom"/>
</dbReference>
<name>A0A1H0M4X4_SELRU</name>
<dbReference type="Pfam" id="PF00015">
    <property type="entry name" value="MCPsignal"/>
    <property type="match status" value="1"/>
</dbReference>
<dbReference type="EMBL" id="FNJQ01000001">
    <property type="protein sequence ID" value="SDO75266.1"/>
    <property type="molecule type" value="Genomic_DNA"/>
</dbReference>
<dbReference type="InterPro" id="IPR013702">
    <property type="entry name" value="FIST_domain_N"/>
</dbReference>
<dbReference type="GO" id="GO:0016020">
    <property type="term" value="C:membrane"/>
    <property type="evidence" value="ECO:0007669"/>
    <property type="project" value="InterPro"/>
</dbReference>
<dbReference type="InterPro" id="IPR019494">
    <property type="entry name" value="FIST_C"/>
</dbReference>
<evidence type="ECO:0000256" key="1">
    <source>
        <dbReference type="ARBA" id="ARBA00023224"/>
    </source>
</evidence>
<dbReference type="Gene3D" id="1.10.287.950">
    <property type="entry name" value="Methyl-accepting chemotaxis protein"/>
    <property type="match status" value="1"/>
</dbReference>
<sequence length="680" mass="76239">MFKFFDAPQRAEAAAPAPVPTAATELTDIKTAYLSKSELTALRLKDLADVAQGAAMIVGFVSPDLDVPEVARLIKAEIPSSTKLLLMTTSGELCRPQGSHTLYCEAPEHRGKVLLQAFSNRMIENTYTMHIPLPDADLRSGNVDMTVNDRVKAIQREIERHTPPFRLSIGHCFAMVYIDGVSSCETFVSEAMFASGKFPIPFIGGSSAGNLDFAHTYIYDDNTCLENHAVIILVRLHKEYRYGIFKSQAVERTDSSVIIGSANSALRYVETVEGPEGEVPIIDALKHYFHVETTAEVQARMQDYTFATDVNGEDFIRTLSGFDEANNRINFFCDVVTGERLYLMKRISLDQSLSRDLRKYNQNKPQPIGGILNDCILRRLGYPDEIKHIDEFKDIPVAGFSSFGEIAGLHVNETLTAIFFYHVPTGTIFSDEYIDNFAKIYANCNAFFYNRIIDRQKHTDKLKDNLISMFQDYQSKMPDIVKTIMRMSQDVDQIQAAIQQLSGGIDEQNGLFNQLTDRNREITPKLDMLSQSTQKIDDVMKMINEIAAQTNLLALNAAIEAARAGEAGRGFSVVAQEVRKLAENTQTNLHVSDEAISSLLHDVNEIDKILVDNKDFEQQINEFDENFSKQMKALHKSLNEGIAHIQKSTQSIKALEAINNRTSLEMEKLTTIIHNIEMGI</sequence>
<evidence type="ECO:0000313" key="5">
    <source>
        <dbReference type="Proteomes" id="UP000182412"/>
    </source>
</evidence>
<dbReference type="Pfam" id="PF10442">
    <property type="entry name" value="FIST_C"/>
    <property type="match status" value="1"/>
</dbReference>
<protein>
    <submittedName>
        <fullName evidence="4">FIST N domain-containing protein</fullName>
    </submittedName>
</protein>
<dbReference type="SUPFAM" id="SSF58104">
    <property type="entry name" value="Methyl-accepting chemotaxis protein (MCP) signaling domain"/>
    <property type="match status" value="1"/>
</dbReference>
<evidence type="ECO:0000313" key="4">
    <source>
        <dbReference type="EMBL" id="SDO75266.1"/>
    </source>
</evidence>
<dbReference type="Proteomes" id="UP000182412">
    <property type="component" value="Unassembled WGS sequence"/>
</dbReference>
<dbReference type="SMART" id="SM00283">
    <property type="entry name" value="MA"/>
    <property type="match status" value="1"/>
</dbReference>
<evidence type="ECO:0000256" key="2">
    <source>
        <dbReference type="PROSITE-ProRule" id="PRU00284"/>
    </source>
</evidence>
<dbReference type="GO" id="GO:0007165">
    <property type="term" value="P:signal transduction"/>
    <property type="evidence" value="ECO:0007669"/>
    <property type="project" value="UniProtKB-KW"/>
</dbReference>
<dbReference type="OrthoDB" id="9770293at2"/>
<dbReference type="PANTHER" id="PTHR32089:SF112">
    <property type="entry name" value="LYSOZYME-LIKE PROTEIN-RELATED"/>
    <property type="match status" value="1"/>
</dbReference>
<keyword evidence="1 2" id="KW-0807">Transducer</keyword>
<organism evidence="4 5">
    <name type="scientific">Selenomonas ruminantium</name>
    <dbReference type="NCBI Taxonomy" id="971"/>
    <lineage>
        <taxon>Bacteria</taxon>
        <taxon>Bacillati</taxon>
        <taxon>Bacillota</taxon>
        <taxon>Negativicutes</taxon>
        <taxon>Selenomonadales</taxon>
        <taxon>Selenomonadaceae</taxon>
        <taxon>Selenomonas</taxon>
    </lineage>
</organism>
<feature type="domain" description="Methyl-accepting transducer" evidence="3">
    <location>
        <begin position="470"/>
        <end position="677"/>
    </location>
</feature>
<dbReference type="PANTHER" id="PTHR32089">
    <property type="entry name" value="METHYL-ACCEPTING CHEMOTAXIS PROTEIN MCPB"/>
    <property type="match status" value="1"/>
</dbReference>
<proteinExistence type="predicted"/>
<reference evidence="4 5" key="1">
    <citation type="submission" date="2016-10" db="EMBL/GenBank/DDBJ databases">
        <authorList>
            <person name="de Groot N.N."/>
        </authorList>
    </citation>
    <scope>NUCLEOTIDE SEQUENCE [LARGE SCALE GENOMIC DNA]</scope>
    <source>
        <strain evidence="4 5">S137</strain>
    </source>
</reference>
<dbReference type="AlphaFoldDB" id="A0A1H0M4X4"/>
<dbReference type="SMART" id="SM00897">
    <property type="entry name" value="FIST"/>
    <property type="match status" value="1"/>
</dbReference>
<evidence type="ECO:0000259" key="3">
    <source>
        <dbReference type="PROSITE" id="PS50111"/>
    </source>
</evidence>
<dbReference type="SMART" id="SM01204">
    <property type="entry name" value="FIST_C"/>
    <property type="match status" value="1"/>
</dbReference>
<accession>A0A1H0M4X4</accession>